<dbReference type="GO" id="GO:0016747">
    <property type="term" value="F:acyltransferase activity, transferring groups other than amino-acyl groups"/>
    <property type="evidence" value="ECO:0007669"/>
    <property type="project" value="TreeGrafter"/>
</dbReference>
<organism evidence="4 5">
    <name type="scientific">Trema orientale</name>
    <name type="common">Charcoal tree</name>
    <name type="synonym">Celtis orientalis</name>
    <dbReference type="NCBI Taxonomy" id="63057"/>
    <lineage>
        <taxon>Eukaryota</taxon>
        <taxon>Viridiplantae</taxon>
        <taxon>Streptophyta</taxon>
        <taxon>Embryophyta</taxon>
        <taxon>Tracheophyta</taxon>
        <taxon>Spermatophyta</taxon>
        <taxon>Magnoliopsida</taxon>
        <taxon>eudicotyledons</taxon>
        <taxon>Gunneridae</taxon>
        <taxon>Pentapetalae</taxon>
        <taxon>rosids</taxon>
        <taxon>fabids</taxon>
        <taxon>Rosales</taxon>
        <taxon>Cannabaceae</taxon>
        <taxon>Trema</taxon>
    </lineage>
</organism>
<evidence type="ECO:0000256" key="1">
    <source>
        <dbReference type="ARBA" id="ARBA00009861"/>
    </source>
</evidence>
<dbReference type="InterPro" id="IPR023213">
    <property type="entry name" value="CAT-like_dom_sf"/>
</dbReference>
<dbReference type="Pfam" id="PF02458">
    <property type="entry name" value="Transferase"/>
    <property type="match status" value="1"/>
</dbReference>
<dbReference type="EMBL" id="JXTC01000095">
    <property type="protein sequence ID" value="PON89338.1"/>
    <property type="molecule type" value="Genomic_DNA"/>
</dbReference>
<dbReference type="AlphaFoldDB" id="A0A2P5EUX5"/>
<comment type="caution">
    <text evidence="4">The sequence shown here is derived from an EMBL/GenBank/DDBJ whole genome shotgun (WGS) entry which is preliminary data.</text>
</comment>
<evidence type="ECO:0000313" key="5">
    <source>
        <dbReference type="Proteomes" id="UP000237000"/>
    </source>
</evidence>
<accession>A0A2P5EUX5</accession>
<proteinExistence type="inferred from homology"/>
<dbReference type="STRING" id="63057.A0A2P5EUX5"/>
<dbReference type="InParanoid" id="A0A2P5EUX5"/>
<protein>
    <submittedName>
        <fullName evidence="4">Transferase</fullName>
    </submittedName>
</protein>
<gene>
    <name evidence="4" type="ORF">TorRG33x02_148810</name>
</gene>
<sequence length="178" mass="19866">MMIKLKETTMVKPAEKSPPRRLWMSILDMMNNPNHVPLIYLYRSSGVSNFFDTNVLKQALSKVLVTFYPLAGRFRLDGGGRIEIDCNDEGVLFVAAETSSVIDDFGDCAPTPEIRRLIPTVDYSLGISSYPFLLIQQLGFQGEGGEGGRGREVKKRGWWIFSICQKPGGCIKLSQPCN</sequence>
<keyword evidence="2 4" id="KW-0808">Transferase</keyword>
<reference evidence="5" key="1">
    <citation type="submission" date="2016-06" db="EMBL/GenBank/DDBJ databases">
        <title>Parallel loss of symbiosis genes in relatives of nitrogen-fixing non-legume Parasponia.</title>
        <authorList>
            <person name="Van Velzen R."/>
            <person name="Holmer R."/>
            <person name="Bu F."/>
            <person name="Rutten L."/>
            <person name="Van Zeijl A."/>
            <person name="Liu W."/>
            <person name="Santuari L."/>
            <person name="Cao Q."/>
            <person name="Sharma T."/>
            <person name="Shen D."/>
            <person name="Roswanjaya Y."/>
            <person name="Wardhani T."/>
            <person name="Kalhor M.S."/>
            <person name="Jansen J."/>
            <person name="Van den Hoogen J."/>
            <person name="Gungor B."/>
            <person name="Hartog M."/>
            <person name="Hontelez J."/>
            <person name="Verver J."/>
            <person name="Yang W.-C."/>
            <person name="Schijlen E."/>
            <person name="Repin R."/>
            <person name="Schilthuizen M."/>
            <person name="Schranz E."/>
            <person name="Heidstra R."/>
            <person name="Miyata K."/>
            <person name="Fedorova E."/>
            <person name="Kohlen W."/>
            <person name="Bisseling T."/>
            <person name="Smit S."/>
            <person name="Geurts R."/>
        </authorList>
    </citation>
    <scope>NUCLEOTIDE SEQUENCE [LARGE SCALE GENOMIC DNA]</scope>
    <source>
        <strain evidence="5">cv. RG33-2</strain>
    </source>
</reference>
<dbReference type="Gene3D" id="3.30.559.10">
    <property type="entry name" value="Chloramphenicol acetyltransferase-like domain"/>
    <property type="match status" value="1"/>
</dbReference>
<comment type="similarity">
    <text evidence="1">Belongs to the plant acyltransferase family.</text>
</comment>
<evidence type="ECO:0000313" key="4">
    <source>
        <dbReference type="EMBL" id="PON89338.1"/>
    </source>
</evidence>
<dbReference type="Proteomes" id="UP000237000">
    <property type="component" value="Unassembled WGS sequence"/>
</dbReference>
<dbReference type="OrthoDB" id="1918817at2759"/>
<evidence type="ECO:0000256" key="3">
    <source>
        <dbReference type="ARBA" id="ARBA00023315"/>
    </source>
</evidence>
<dbReference type="PANTHER" id="PTHR31642:SF11">
    <property type="entry name" value="SHIKIMATE O-HYDROXYCINNAMOYLTRANSFERASE"/>
    <property type="match status" value="1"/>
</dbReference>
<dbReference type="InterPro" id="IPR050317">
    <property type="entry name" value="Plant_Fungal_Acyltransferase"/>
</dbReference>
<name>A0A2P5EUX5_TREOI</name>
<keyword evidence="5" id="KW-1185">Reference proteome</keyword>
<dbReference type="PANTHER" id="PTHR31642">
    <property type="entry name" value="TRICHOTHECENE 3-O-ACETYLTRANSFERASE"/>
    <property type="match status" value="1"/>
</dbReference>
<evidence type="ECO:0000256" key="2">
    <source>
        <dbReference type="ARBA" id="ARBA00022679"/>
    </source>
</evidence>
<keyword evidence="3" id="KW-0012">Acyltransferase</keyword>